<organism evidence="7 8">
    <name type="scientific">Chondromyces crocatus</name>
    <dbReference type="NCBI Taxonomy" id="52"/>
    <lineage>
        <taxon>Bacteria</taxon>
        <taxon>Pseudomonadati</taxon>
        <taxon>Myxococcota</taxon>
        <taxon>Polyangia</taxon>
        <taxon>Polyangiales</taxon>
        <taxon>Polyangiaceae</taxon>
        <taxon>Chondromyces</taxon>
    </lineage>
</organism>
<evidence type="ECO:0000256" key="2">
    <source>
        <dbReference type="ARBA" id="ARBA00023125"/>
    </source>
</evidence>
<dbReference type="InterPro" id="IPR036271">
    <property type="entry name" value="Tet_transcr_reg_TetR-rel_C_sf"/>
</dbReference>
<dbReference type="Gene3D" id="1.10.357.10">
    <property type="entry name" value="Tetracycline Repressor, domain 2"/>
    <property type="match status" value="1"/>
</dbReference>
<dbReference type="AlphaFoldDB" id="A0A0K1EGY0"/>
<gene>
    <name evidence="7" type="primary">tetR</name>
    <name evidence="7" type="ORF">CMC5_042690</name>
</gene>
<protein>
    <submittedName>
        <fullName evidence="7">TetR family transcriptional regulator</fullName>
    </submittedName>
</protein>
<feature type="DNA-binding region" description="H-T-H motif" evidence="4">
    <location>
        <begin position="27"/>
        <end position="46"/>
    </location>
</feature>
<dbReference type="SUPFAM" id="SSF46689">
    <property type="entry name" value="Homeodomain-like"/>
    <property type="match status" value="1"/>
</dbReference>
<accession>A0A0K1EGY0</accession>
<dbReference type="EMBL" id="CP012159">
    <property type="protein sequence ID" value="AKT40116.1"/>
    <property type="molecule type" value="Genomic_DNA"/>
</dbReference>
<keyword evidence="8" id="KW-1185">Reference proteome</keyword>
<feature type="region of interest" description="Disordered" evidence="5">
    <location>
        <begin position="189"/>
        <end position="221"/>
    </location>
</feature>
<proteinExistence type="predicted"/>
<sequence>MCASPASDRVLHTAANLFYERGIHAVGVDTVVSASSVAKMTLYKHFPSKDVLVAAALEEQGTRWRAWFTEAIEGEATTAEARLLAMFDVLGHWFASTSFHGDPTLNAAVELRGTDHPAWEVVRAHQAWLRDFIRALVVEADLDEPECTSDAVHLLVEGAIVGAQVGVTARPAEAARCAAGVIVAARSPLRHAPDAGQRTTPSARKNGQAPSSGQEQKEEVR</sequence>
<feature type="compositionally biased region" description="Polar residues" evidence="5">
    <location>
        <begin position="197"/>
        <end position="214"/>
    </location>
</feature>
<dbReference type="PATRIC" id="fig|52.7.peg.4698"/>
<evidence type="ECO:0000259" key="6">
    <source>
        <dbReference type="PROSITE" id="PS50977"/>
    </source>
</evidence>
<dbReference type="SUPFAM" id="SSF48498">
    <property type="entry name" value="Tetracyclin repressor-like, C-terminal domain"/>
    <property type="match status" value="1"/>
</dbReference>
<dbReference type="GO" id="GO:0003677">
    <property type="term" value="F:DNA binding"/>
    <property type="evidence" value="ECO:0007669"/>
    <property type="project" value="UniProtKB-UniRule"/>
</dbReference>
<dbReference type="PANTHER" id="PTHR47506:SF3">
    <property type="entry name" value="HTH-TYPE TRANSCRIPTIONAL REGULATOR LMRA"/>
    <property type="match status" value="1"/>
</dbReference>
<feature type="domain" description="HTH tetR-type" evidence="6">
    <location>
        <begin position="4"/>
        <end position="64"/>
    </location>
</feature>
<dbReference type="InterPro" id="IPR009057">
    <property type="entry name" value="Homeodomain-like_sf"/>
</dbReference>
<reference evidence="7 8" key="1">
    <citation type="submission" date="2015-07" db="EMBL/GenBank/DDBJ databases">
        <title>Genome analysis of myxobacterium Chondromyces crocatus Cm c5 reveals a high potential for natural compound synthesis and the genetic basis for the loss of fruiting body formation.</title>
        <authorList>
            <person name="Zaburannyi N."/>
            <person name="Bunk B."/>
            <person name="Maier J."/>
            <person name="Overmann J."/>
            <person name="Mueller R."/>
        </authorList>
    </citation>
    <scope>NUCLEOTIDE SEQUENCE [LARGE SCALE GENOMIC DNA]</scope>
    <source>
        <strain evidence="7 8">Cm c5</strain>
    </source>
</reference>
<dbReference type="Proteomes" id="UP000067626">
    <property type="component" value="Chromosome"/>
</dbReference>
<keyword evidence="1" id="KW-0805">Transcription regulation</keyword>
<dbReference type="PROSITE" id="PS50977">
    <property type="entry name" value="HTH_TETR_2"/>
    <property type="match status" value="1"/>
</dbReference>
<dbReference type="OrthoDB" id="116240at2"/>
<evidence type="ECO:0000313" key="7">
    <source>
        <dbReference type="EMBL" id="AKT40116.1"/>
    </source>
</evidence>
<dbReference type="Pfam" id="PF00440">
    <property type="entry name" value="TetR_N"/>
    <property type="match status" value="1"/>
</dbReference>
<evidence type="ECO:0000256" key="3">
    <source>
        <dbReference type="ARBA" id="ARBA00023163"/>
    </source>
</evidence>
<evidence type="ECO:0000256" key="5">
    <source>
        <dbReference type="SAM" id="MobiDB-lite"/>
    </source>
</evidence>
<dbReference type="PRINTS" id="PR00455">
    <property type="entry name" value="HTHTETR"/>
</dbReference>
<dbReference type="PANTHER" id="PTHR47506">
    <property type="entry name" value="TRANSCRIPTIONAL REGULATORY PROTEIN"/>
    <property type="match status" value="1"/>
</dbReference>
<dbReference type="KEGG" id="ccro:CMC5_042690"/>
<dbReference type="RefSeq" id="WP_050432096.1">
    <property type="nucleotide sequence ID" value="NZ_CP012159.1"/>
</dbReference>
<evidence type="ECO:0000256" key="4">
    <source>
        <dbReference type="PROSITE-ProRule" id="PRU00335"/>
    </source>
</evidence>
<keyword evidence="3" id="KW-0804">Transcription</keyword>
<name>A0A0K1EGY0_CHOCO</name>
<evidence type="ECO:0000256" key="1">
    <source>
        <dbReference type="ARBA" id="ARBA00023015"/>
    </source>
</evidence>
<dbReference type="InterPro" id="IPR001647">
    <property type="entry name" value="HTH_TetR"/>
</dbReference>
<dbReference type="STRING" id="52.CMC5_042690"/>
<keyword evidence="2 4" id="KW-0238">DNA-binding</keyword>
<evidence type="ECO:0000313" key="8">
    <source>
        <dbReference type="Proteomes" id="UP000067626"/>
    </source>
</evidence>